<dbReference type="InterPro" id="IPR007527">
    <property type="entry name" value="Znf_SWIM"/>
</dbReference>
<reference evidence="3" key="2">
    <citation type="submission" date="2023-05" db="EMBL/GenBank/DDBJ databases">
        <authorList>
            <person name="Schelkunov M.I."/>
        </authorList>
    </citation>
    <scope>NUCLEOTIDE SEQUENCE</scope>
    <source>
        <strain evidence="3">Hsosn_3</strain>
        <tissue evidence="3">Leaf</tissue>
    </source>
</reference>
<keyword evidence="4" id="KW-1185">Reference proteome</keyword>
<dbReference type="AlphaFoldDB" id="A0AAD8J1J6"/>
<sequence>MCSQLTEDKFNLHWKALLAVEPRENDWFSEINPKQSALACDEGKRFGIMTKNMAKSWNNAIKTSRKLLVVALVKALYYKVVSYFDQCCVEIQKQAVDGNEFTKHANKVMNKWKERATGHHVTKVDRNNWVFEVITMKRGQKGGKKQIVRLQERICTCNKWKTYHIPCSHVLACCASVGMRHTNFIMAATDLLVAPAAVAQLALGALDVADQLADAIVLVVFADSVAVILAHQYT</sequence>
<dbReference type="GO" id="GO:0008270">
    <property type="term" value="F:zinc ion binding"/>
    <property type="evidence" value="ECO:0007669"/>
    <property type="project" value="UniProtKB-KW"/>
</dbReference>
<keyword evidence="1" id="KW-0479">Metal-binding</keyword>
<dbReference type="PROSITE" id="PS50966">
    <property type="entry name" value="ZF_SWIM"/>
    <property type="match status" value="1"/>
</dbReference>
<evidence type="ECO:0000259" key="2">
    <source>
        <dbReference type="PROSITE" id="PS50966"/>
    </source>
</evidence>
<accession>A0AAD8J1J6</accession>
<reference evidence="3" key="1">
    <citation type="submission" date="2023-02" db="EMBL/GenBank/DDBJ databases">
        <title>Genome of toxic invasive species Heracleum sosnowskyi carries increased number of genes despite the absence of recent whole-genome duplications.</title>
        <authorList>
            <person name="Schelkunov M."/>
            <person name="Shtratnikova V."/>
            <person name="Makarenko M."/>
            <person name="Klepikova A."/>
            <person name="Omelchenko D."/>
            <person name="Novikova G."/>
            <person name="Obukhova E."/>
            <person name="Bogdanov V."/>
            <person name="Penin A."/>
            <person name="Logacheva M."/>
        </authorList>
    </citation>
    <scope>NUCLEOTIDE SEQUENCE</scope>
    <source>
        <strain evidence="3">Hsosn_3</strain>
        <tissue evidence="3">Leaf</tissue>
    </source>
</reference>
<gene>
    <name evidence="3" type="ORF">POM88_013929</name>
</gene>
<organism evidence="3 4">
    <name type="scientific">Heracleum sosnowskyi</name>
    <dbReference type="NCBI Taxonomy" id="360622"/>
    <lineage>
        <taxon>Eukaryota</taxon>
        <taxon>Viridiplantae</taxon>
        <taxon>Streptophyta</taxon>
        <taxon>Embryophyta</taxon>
        <taxon>Tracheophyta</taxon>
        <taxon>Spermatophyta</taxon>
        <taxon>Magnoliopsida</taxon>
        <taxon>eudicotyledons</taxon>
        <taxon>Gunneridae</taxon>
        <taxon>Pentapetalae</taxon>
        <taxon>asterids</taxon>
        <taxon>campanulids</taxon>
        <taxon>Apiales</taxon>
        <taxon>Apiaceae</taxon>
        <taxon>Apioideae</taxon>
        <taxon>apioid superclade</taxon>
        <taxon>Tordylieae</taxon>
        <taxon>Tordyliinae</taxon>
        <taxon>Heracleum</taxon>
    </lineage>
</organism>
<protein>
    <recommendedName>
        <fullName evidence="2">SWIM-type domain-containing protein</fullName>
    </recommendedName>
</protein>
<evidence type="ECO:0000313" key="4">
    <source>
        <dbReference type="Proteomes" id="UP001237642"/>
    </source>
</evidence>
<name>A0AAD8J1J6_9APIA</name>
<feature type="domain" description="SWIM-type" evidence="2">
    <location>
        <begin position="146"/>
        <end position="178"/>
    </location>
</feature>
<dbReference type="Proteomes" id="UP001237642">
    <property type="component" value="Unassembled WGS sequence"/>
</dbReference>
<keyword evidence="1" id="KW-0862">Zinc</keyword>
<evidence type="ECO:0000256" key="1">
    <source>
        <dbReference type="PROSITE-ProRule" id="PRU00325"/>
    </source>
</evidence>
<dbReference type="EMBL" id="JAUIZM010000003">
    <property type="protein sequence ID" value="KAK1394873.1"/>
    <property type="molecule type" value="Genomic_DNA"/>
</dbReference>
<comment type="caution">
    <text evidence="3">The sequence shown here is derived from an EMBL/GenBank/DDBJ whole genome shotgun (WGS) entry which is preliminary data.</text>
</comment>
<evidence type="ECO:0000313" key="3">
    <source>
        <dbReference type="EMBL" id="KAK1394873.1"/>
    </source>
</evidence>
<proteinExistence type="predicted"/>
<dbReference type="PANTHER" id="PTHR31973:SF195">
    <property type="entry name" value="MUDR FAMILY TRANSPOSASE"/>
    <property type="match status" value="1"/>
</dbReference>
<dbReference type="PANTHER" id="PTHR31973">
    <property type="entry name" value="POLYPROTEIN, PUTATIVE-RELATED"/>
    <property type="match status" value="1"/>
</dbReference>
<keyword evidence="1" id="KW-0863">Zinc-finger</keyword>